<organism evidence="1 2">
    <name type="scientific">Pyxidicoccus parkwayensis</name>
    <dbReference type="NCBI Taxonomy" id="2813578"/>
    <lineage>
        <taxon>Bacteria</taxon>
        <taxon>Pseudomonadati</taxon>
        <taxon>Myxococcota</taxon>
        <taxon>Myxococcia</taxon>
        <taxon>Myxococcales</taxon>
        <taxon>Cystobacterineae</taxon>
        <taxon>Myxococcaceae</taxon>
        <taxon>Pyxidicoccus</taxon>
    </lineage>
</organism>
<dbReference type="SUPFAM" id="SSF47240">
    <property type="entry name" value="Ferritin-like"/>
    <property type="match status" value="1"/>
</dbReference>
<name>A0ABX7NNY9_9BACT</name>
<dbReference type="Proteomes" id="UP000662747">
    <property type="component" value="Chromosome"/>
</dbReference>
<dbReference type="Gene3D" id="1.20.1260.10">
    <property type="match status" value="1"/>
</dbReference>
<evidence type="ECO:0000313" key="2">
    <source>
        <dbReference type="Proteomes" id="UP000662747"/>
    </source>
</evidence>
<sequence>MLSQNQLDLLRELIFLDADAAAAHAAALRRVELPSLRPHLEAFLNDHLHHLAALNAFLERHGQAPVATTLEVRHGPLEGPPPPVKTKGSTRIEAALTAVAGCEHLVDHSYALLLRDEWPEEVASLLRCHHAEERQHSLWLHDTLGRRPWESTRLALIP</sequence>
<keyword evidence="2" id="KW-1185">Reference proteome</keyword>
<evidence type="ECO:0000313" key="1">
    <source>
        <dbReference type="EMBL" id="QSQ20582.1"/>
    </source>
</evidence>
<proteinExistence type="predicted"/>
<dbReference type="InterPro" id="IPR012347">
    <property type="entry name" value="Ferritin-like"/>
</dbReference>
<accession>A0ABX7NNY9</accession>
<dbReference type="InterPro" id="IPR009078">
    <property type="entry name" value="Ferritin-like_SF"/>
</dbReference>
<reference evidence="1 2" key="1">
    <citation type="submission" date="2021-02" db="EMBL/GenBank/DDBJ databases">
        <title>De Novo genome assembly of isolated myxobacteria.</title>
        <authorList>
            <person name="Stevens D.C."/>
        </authorList>
    </citation>
    <scope>NUCLEOTIDE SEQUENCE [LARGE SCALE GENOMIC DNA]</scope>
    <source>
        <strain evidence="2">SCPEA02</strain>
    </source>
</reference>
<protein>
    <recommendedName>
        <fullName evidence="3">Ferritin-like domain-containing protein</fullName>
    </recommendedName>
</protein>
<gene>
    <name evidence="1" type="ORF">JY651_35890</name>
</gene>
<dbReference type="EMBL" id="CP071090">
    <property type="protein sequence ID" value="QSQ20582.1"/>
    <property type="molecule type" value="Genomic_DNA"/>
</dbReference>
<evidence type="ECO:0008006" key="3">
    <source>
        <dbReference type="Google" id="ProtNLM"/>
    </source>
</evidence>
<dbReference type="RefSeq" id="WP_206722162.1">
    <property type="nucleotide sequence ID" value="NZ_CP071090.1"/>
</dbReference>